<dbReference type="AlphaFoldDB" id="A0A9J6P1U4"/>
<evidence type="ECO:0000313" key="2">
    <source>
        <dbReference type="Proteomes" id="UP001056429"/>
    </source>
</evidence>
<evidence type="ECO:0000313" key="1">
    <source>
        <dbReference type="EMBL" id="MCM1990017.1"/>
    </source>
</evidence>
<proteinExistence type="predicted"/>
<dbReference type="Pfam" id="PF12683">
    <property type="entry name" value="DUF3798"/>
    <property type="match status" value="1"/>
</dbReference>
<dbReference type="InterPro" id="IPR028082">
    <property type="entry name" value="Peripla_BP_I"/>
</dbReference>
<dbReference type="InterPro" id="IPR024258">
    <property type="entry name" value="DUF3798"/>
</dbReference>
<dbReference type="Gene3D" id="3.40.50.11390">
    <property type="match status" value="1"/>
</dbReference>
<dbReference type="EMBL" id="JAGSOJ010000002">
    <property type="protein sequence ID" value="MCM1990017.1"/>
    <property type="molecule type" value="Genomic_DNA"/>
</dbReference>
<protein>
    <submittedName>
        <fullName evidence="1">DUF3798 domain-containing protein</fullName>
    </submittedName>
</protein>
<dbReference type="Proteomes" id="UP001056429">
    <property type="component" value="Unassembled WGS sequence"/>
</dbReference>
<organism evidence="1 2">
    <name type="scientific">Oceanirhabdus seepicola</name>
    <dbReference type="NCBI Taxonomy" id="2828781"/>
    <lineage>
        <taxon>Bacteria</taxon>
        <taxon>Bacillati</taxon>
        <taxon>Bacillota</taxon>
        <taxon>Clostridia</taxon>
        <taxon>Eubacteriales</taxon>
        <taxon>Clostridiaceae</taxon>
        <taxon>Oceanirhabdus</taxon>
    </lineage>
</organism>
<reference evidence="1" key="2">
    <citation type="submission" date="2021-04" db="EMBL/GenBank/DDBJ databases">
        <authorList>
            <person name="Dong X."/>
        </authorList>
    </citation>
    <scope>NUCLEOTIDE SEQUENCE</scope>
    <source>
        <strain evidence="1">ZWT</strain>
    </source>
</reference>
<keyword evidence="2" id="KW-1185">Reference proteome</keyword>
<reference evidence="1" key="1">
    <citation type="journal article" date="2021" name="mSystems">
        <title>Bacteria and Archaea Synergistically Convert Glycine Betaine to Biogenic Methane in the Formosa Cold Seep of the South China Sea.</title>
        <authorList>
            <person name="Li L."/>
            <person name="Zhang W."/>
            <person name="Zhang S."/>
            <person name="Song L."/>
            <person name="Sun Q."/>
            <person name="Zhang H."/>
            <person name="Xiang H."/>
            <person name="Dong X."/>
        </authorList>
    </citation>
    <scope>NUCLEOTIDE SEQUENCE</scope>
    <source>
        <strain evidence="1">ZWT</strain>
    </source>
</reference>
<comment type="caution">
    <text evidence="1">The sequence shown here is derived from an EMBL/GenBank/DDBJ whole genome shotgun (WGS) entry which is preliminary data.</text>
</comment>
<sequence length="372" mass="40960">MFVVFSFSSLTSCGKDKAGNNNGKKKAYKIGIMTGTVTQNEEEYRAAQRVKAKYGDMIIHQTSPDDFMKEQEVTISNVLSMASDPDVKAIIICQAIPGSSAAIDKAREMRDDILFIVGVPGEDPDMIASKADIVLQADELGMGTAIIEQAKKQGAKTFVHYSFPRHMSYQLLSMRRDIFKEQCKELGLEFVDATAPDPTGDAGVPGAQQFILEDVPRKVAEYGKDTAFFSTNCSMQEPLIKSCLLEGAIYPQPCCPSPYHGFPGALGIAIPEDKQGDIPYAVEQIKSKIAEYDGTGRFSTWPVPINMMFIEAGAEYAIAYLDGNTDGMNDSEKLGELFKDYADNDITMTTYTNSEGNELDNMYLILLDYLTF</sequence>
<name>A0A9J6P1U4_9CLOT</name>
<dbReference type="SUPFAM" id="SSF53822">
    <property type="entry name" value="Periplasmic binding protein-like I"/>
    <property type="match status" value="1"/>
</dbReference>
<accession>A0A9J6P1U4</accession>
<gene>
    <name evidence="1" type="ORF">KDK92_09705</name>
</gene>